<evidence type="ECO:0000259" key="3">
    <source>
        <dbReference type="PROSITE" id="PS50157"/>
    </source>
</evidence>
<dbReference type="Gene3D" id="3.30.160.60">
    <property type="entry name" value="Classic Zinc Finger"/>
    <property type="match status" value="1"/>
</dbReference>
<dbReference type="EMBL" id="JAKWBI020000162">
    <property type="protein sequence ID" value="KAJ2901013.1"/>
    <property type="molecule type" value="Genomic_DNA"/>
</dbReference>
<organism evidence="4 5">
    <name type="scientific">Zalerion maritima</name>
    <dbReference type="NCBI Taxonomy" id="339359"/>
    <lineage>
        <taxon>Eukaryota</taxon>
        <taxon>Fungi</taxon>
        <taxon>Dikarya</taxon>
        <taxon>Ascomycota</taxon>
        <taxon>Pezizomycotina</taxon>
        <taxon>Sordariomycetes</taxon>
        <taxon>Lulworthiomycetidae</taxon>
        <taxon>Lulworthiales</taxon>
        <taxon>Lulworthiaceae</taxon>
        <taxon>Zalerion</taxon>
    </lineage>
</organism>
<dbReference type="PROSITE" id="PS50157">
    <property type="entry name" value="ZINC_FINGER_C2H2_2"/>
    <property type="match status" value="1"/>
</dbReference>
<gene>
    <name evidence="4" type="ORF">MKZ38_002139</name>
</gene>
<comment type="caution">
    <text evidence="4">The sequence shown here is derived from an EMBL/GenBank/DDBJ whole genome shotgun (WGS) entry which is preliminary data.</text>
</comment>
<dbReference type="GO" id="GO:0008270">
    <property type="term" value="F:zinc ion binding"/>
    <property type="evidence" value="ECO:0007669"/>
    <property type="project" value="UniProtKB-KW"/>
</dbReference>
<accession>A0AAD5RQQ9</accession>
<evidence type="ECO:0000256" key="2">
    <source>
        <dbReference type="SAM" id="MobiDB-lite"/>
    </source>
</evidence>
<dbReference type="SMART" id="SM00355">
    <property type="entry name" value="ZnF_C2H2"/>
    <property type="match status" value="3"/>
</dbReference>
<dbReference type="AlphaFoldDB" id="A0AAD5RQQ9"/>
<keyword evidence="1" id="KW-0863">Zinc-finger</keyword>
<keyword evidence="1" id="KW-0479">Metal-binding</keyword>
<evidence type="ECO:0000256" key="1">
    <source>
        <dbReference type="PROSITE-ProRule" id="PRU00042"/>
    </source>
</evidence>
<protein>
    <recommendedName>
        <fullName evidence="3">C2H2-type domain-containing protein</fullName>
    </recommendedName>
</protein>
<evidence type="ECO:0000313" key="4">
    <source>
        <dbReference type="EMBL" id="KAJ2901013.1"/>
    </source>
</evidence>
<proteinExistence type="predicted"/>
<name>A0AAD5RQQ9_9PEZI</name>
<feature type="compositionally biased region" description="Basic residues" evidence="2">
    <location>
        <begin position="305"/>
        <end position="316"/>
    </location>
</feature>
<dbReference type="PROSITE" id="PS00028">
    <property type="entry name" value="ZINC_FINGER_C2H2_1"/>
    <property type="match status" value="1"/>
</dbReference>
<keyword evidence="1" id="KW-0862">Zinc</keyword>
<dbReference type="InterPro" id="IPR013087">
    <property type="entry name" value="Znf_C2H2_type"/>
</dbReference>
<sequence>MEFSGTPQNKRNGMWVQVWVPLPDATASTTTEHQLVSADSNMMFDDSTTSSILPTGNTSPDCVPDYIPDYSSNSPESFIPSSYESSPQAALDSPFTMDDLPADHLHFPSPLDMPIDGELDLNLDFELDISIAGDMSLPPPTTTFPVSDPVNQFVDWTMTFDMPVSSTSPSTTGFASVSPSISSSHTPALLALSTPTFPSATASHALQSISPAPSQRPAAAPSHRCATCSKEYSKRYDLTKHEKKHIKPHRCHHMCSFRSADLRGLQRHMWTSHREIAERSGVPKQIERCEHPGCKYEGRLDNLTRHKKRHNKARVKKATDSPAGRR</sequence>
<keyword evidence="5" id="KW-1185">Reference proteome</keyword>
<feature type="region of interest" description="Disordered" evidence="2">
    <location>
        <begin position="301"/>
        <end position="326"/>
    </location>
</feature>
<evidence type="ECO:0000313" key="5">
    <source>
        <dbReference type="Proteomes" id="UP001201980"/>
    </source>
</evidence>
<feature type="domain" description="C2H2-type" evidence="3">
    <location>
        <begin position="223"/>
        <end position="250"/>
    </location>
</feature>
<dbReference type="Proteomes" id="UP001201980">
    <property type="component" value="Unassembled WGS sequence"/>
</dbReference>
<reference evidence="4" key="1">
    <citation type="submission" date="2022-07" db="EMBL/GenBank/DDBJ databases">
        <title>Draft genome sequence of Zalerion maritima ATCC 34329, a (micro)plastics degrading marine fungus.</title>
        <authorList>
            <person name="Paco A."/>
            <person name="Goncalves M.F.M."/>
            <person name="Rocha-Santos T.A.P."/>
            <person name="Alves A."/>
        </authorList>
    </citation>
    <scope>NUCLEOTIDE SEQUENCE</scope>
    <source>
        <strain evidence="4">ATCC 34329</strain>
    </source>
</reference>